<dbReference type="RefSeq" id="WP_002567457.1">
    <property type="nucleotide sequence ID" value="NZ_AP031445.1"/>
</dbReference>
<evidence type="ECO:0008006" key="3">
    <source>
        <dbReference type="Google" id="ProtNLM"/>
    </source>
</evidence>
<dbReference type="InterPro" id="IPR043038">
    <property type="entry name" value="VbhA_sf"/>
</dbReference>
<evidence type="ECO:0000313" key="1">
    <source>
        <dbReference type="EMBL" id="NSJ44638.1"/>
    </source>
</evidence>
<dbReference type="AlphaFoldDB" id="A0ABD6LJ23"/>
<dbReference type="Proteomes" id="UP000719916">
    <property type="component" value="Unassembled WGS sequence"/>
</dbReference>
<accession>A0ABD6LJ23</accession>
<dbReference type="EMBL" id="JAAISW010000021">
    <property type="protein sequence ID" value="NSJ44638.1"/>
    <property type="molecule type" value="Genomic_DNA"/>
</dbReference>
<proteinExistence type="predicted"/>
<organism evidence="1 2">
    <name type="scientific">Enterocloster clostridioformis</name>
    <dbReference type="NCBI Taxonomy" id="1531"/>
    <lineage>
        <taxon>Bacteria</taxon>
        <taxon>Bacillati</taxon>
        <taxon>Bacillota</taxon>
        <taxon>Clostridia</taxon>
        <taxon>Lachnospirales</taxon>
        <taxon>Lachnospiraceae</taxon>
        <taxon>Enterocloster</taxon>
    </lineage>
</organism>
<name>A0ABD6LJ23_9FIRM</name>
<sequence length="75" mass="8583">MAYTIEKKYSIKETTKVGREKIVNDALAIATLDADAPTERTMNLVQEYIDGKKEISEILKETIAYYQEQAKHCNN</sequence>
<gene>
    <name evidence="1" type="ORF">G5B26_13845</name>
</gene>
<comment type="caution">
    <text evidence="1">The sequence shown here is derived from an EMBL/GenBank/DDBJ whole genome shotgun (WGS) entry which is preliminary data.</text>
</comment>
<protein>
    <recommendedName>
        <fullName evidence="3">Antitoxin VbhA domain-containing protein</fullName>
    </recommendedName>
</protein>
<evidence type="ECO:0000313" key="2">
    <source>
        <dbReference type="Proteomes" id="UP000719916"/>
    </source>
</evidence>
<dbReference type="Gene3D" id="1.10.8.1050">
    <property type="entry name" value="Antitoxin VbhA-like"/>
    <property type="match status" value="1"/>
</dbReference>
<reference evidence="1 2" key="1">
    <citation type="journal article" date="2020" name="Cell Host Microbe">
        <title>Functional and Genomic Variation between Human-Derived Isolates of Lachnospiraceae Reveals Inter- and Intra-Species Diversity.</title>
        <authorList>
            <person name="Sorbara M.T."/>
            <person name="Littmann E.R."/>
            <person name="Fontana E."/>
            <person name="Moody T.U."/>
            <person name="Kohout C.E."/>
            <person name="Gjonbalaj M."/>
            <person name="Eaton V."/>
            <person name="Seok R."/>
            <person name="Leiner I.M."/>
            <person name="Pamer E.G."/>
        </authorList>
    </citation>
    <scope>NUCLEOTIDE SEQUENCE [LARGE SCALE GENOMIC DNA]</scope>
    <source>
        <strain evidence="1 2">MSK.2.26</strain>
    </source>
</reference>